<feature type="coiled-coil region" evidence="1">
    <location>
        <begin position="722"/>
        <end position="756"/>
    </location>
</feature>
<keyword evidence="2" id="KW-0472">Membrane</keyword>
<keyword evidence="5" id="KW-1185">Reference proteome</keyword>
<name>A0A1I2VPJ3_9BACL</name>
<evidence type="ECO:0000259" key="3">
    <source>
        <dbReference type="Pfam" id="PF13514"/>
    </source>
</evidence>
<proteinExistence type="predicted"/>
<reference evidence="5" key="1">
    <citation type="submission" date="2016-10" db="EMBL/GenBank/DDBJ databases">
        <authorList>
            <person name="Varghese N."/>
            <person name="Submissions S."/>
        </authorList>
    </citation>
    <scope>NUCLEOTIDE SEQUENCE [LARGE SCALE GENOMIC DNA]</scope>
    <source>
        <strain evidence="5">ATCC 700379</strain>
    </source>
</reference>
<sequence length="936" mass="108248">MKINTLAIHRFGRFEDKKIDFPQTPIVMIYGENETGKSTIMAFILGQLFGFPSKKALEKWKGKNRSDALGGALTFTADDGKSYRVERNLFDQEEMRFVSATGGAADLHALLRGINRVLYQNVFCFDLDGLRDIDKKNPSDMNDLLLGAGMIGSGELGSLEQKLEKNCAELFKKSGKKPQINRLFTELNACSADLKEWEKKLDSYQELQQKIRDNQKQLEELEAQKKSIQHEFQWWTAFSAARPLILTYQALNHEHQHLEQDLPFPQNGQERYEDTRKRLITLNNDLAESDEQIGQLDESRRLIHANEQWRELEGSLQRLFHDAVTDVQNQKERQRIDEECRKQQADLKRLCDLLGSIWSPERIRQASSELTLRHQLKEKINCWKKNLDEQRDGVRDLESISERAKNLESRLKDCAFKRMATGGKRHHDAPSARPVRFQALTILTGCVTLLLTVLSAVVITPLAGVPVFLFGVGMCASLYFFATAHTDGNSKGEVHARSEDDRIAAEQTLLEDQLRAVRADERRLNERHEAYTRAGRNLEEEIRVWLREQGYPIDDLNGAEEKVRLVNDAQEICRKLDTFSDRQQALGKAHEKFKHETRKLAAKLGIQDGDADYLEQRYRQEVEEIRRREDLDKQRLIYQKQRERIVNRIELIKHEQTSLLEEANVANEAQFFIAADRDERRRVLKKQMETCRMQLLELTGSEKQVQEYVAYLDSHQWENLSEQEFKERISVVELKLTELRDQLASDRATSASLEKNDSYRDTLDRYHALLNDTGIKAKDWAAFQTALWAIREAKEQYREQRLPRVLNDAATYFEMMTDGRYESIQLDDDGFSAIDSAGQRIHAIGLSRGTAEQLYLSLRLALMKVFSGYETLPMIIDDGFVNFDHSRSKKVYELLEKVAENRQVIILTCHDNDFQRAHPEAVLRLHADDRTSASHS</sequence>
<dbReference type="RefSeq" id="WP_093674560.1">
    <property type="nucleotide sequence ID" value="NZ_FOOY01000029.1"/>
</dbReference>
<feature type="domain" description="YhaN AAA" evidence="3">
    <location>
        <begin position="1"/>
        <end position="197"/>
    </location>
</feature>
<feature type="transmembrane region" description="Helical" evidence="2">
    <location>
        <begin position="439"/>
        <end position="459"/>
    </location>
</feature>
<keyword evidence="2" id="KW-1133">Transmembrane helix</keyword>
<evidence type="ECO:0000256" key="2">
    <source>
        <dbReference type="SAM" id="Phobius"/>
    </source>
</evidence>
<keyword evidence="2" id="KW-0812">Transmembrane</keyword>
<dbReference type="Gene3D" id="3.40.50.300">
    <property type="entry name" value="P-loop containing nucleotide triphosphate hydrolases"/>
    <property type="match status" value="2"/>
</dbReference>
<evidence type="ECO:0000256" key="1">
    <source>
        <dbReference type="SAM" id="Coils"/>
    </source>
</evidence>
<feature type="transmembrane region" description="Helical" evidence="2">
    <location>
        <begin position="465"/>
        <end position="482"/>
    </location>
</feature>
<dbReference type="STRING" id="269670.SAMN02982927_03190"/>
<dbReference type="Proteomes" id="UP000198752">
    <property type="component" value="Unassembled WGS sequence"/>
</dbReference>
<dbReference type="EMBL" id="FOOY01000029">
    <property type="protein sequence ID" value="SFG91235.1"/>
    <property type="molecule type" value="Genomic_DNA"/>
</dbReference>
<dbReference type="PANTHER" id="PTHR41259">
    <property type="entry name" value="DOUBLE-STRAND BREAK REPAIR RAD50 ATPASE, PUTATIVE-RELATED"/>
    <property type="match status" value="1"/>
</dbReference>
<dbReference type="AlphaFoldDB" id="A0A1I2VPJ3"/>
<evidence type="ECO:0000313" key="4">
    <source>
        <dbReference type="EMBL" id="SFG91235.1"/>
    </source>
</evidence>
<protein>
    <submittedName>
        <fullName evidence="4">Uncharacterized protein YhaN</fullName>
    </submittedName>
</protein>
<dbReference type="OrthoDB" id="9764467at2"/>
<evidence type="ECO:0000313" key="5">
    <source>
        <dbReference type="Proteomes" id="UP000198752"/>
    </source>
</evidence>
<keyword evidence="1" id="KW-0175">Coiled coil</keyword>
<feature type="coiled-coil region" evidence="1">
    <location>
        <begin position="180"/>
        <end position="231"/>
    </location>
</feature>
<dbReference type="Pfam" id="PF13514">
    <property type="entry name" value="AAA_27"/>
    <property type="match status" value="1"/>
</dbReference>
<dbReference type="SUPFAM" id="SSF52540">
    <property type="entry name" value="P-loop containing nucleoside triphosphate hydrolases"/>
    <property type="match status" value="1"/>
</dbReference>
<dbReference type="InterPro" id="IPR038734">
    <property type="entry name" value="YhaN_AAA"/>
</dbReference>
<dbReference type="InterPro" id="IPR027417">
    <property type="entry name" value="P-loop_NTPase"/>
</dbReference>
<dbReference type="PANTHER" id="PTHR41259:SF1">
    <property type="entry name" value="DOUBLE-STRAND BREAK REPAIR RAD50 ATPASE, PUTATIVE-RELATED"/>
    <property type="match status" value="1"/>
</dbReference>
<accession>A0A1I2VPJ3</accession>
<gene>
    <name evidence="4" type="ORF">SAMN02982927_03190</name>
</gene>
<organism evidence="4 5">
    <name type="scientific">Sporolactobacillus nakayamae</name>
    <dbReference type="NCBI Taxonomy" id="269670"/>
    <lineage>
        <taxon>Bacteria</taxon>
        <taxon>Bacillati</taxon>
        <taxon>Bacillota</taxon>
        <taxon>Bacilli</taxon>
        <taxon>Bacillales</taxon>
        <taxon>Sporolactobacillaceae</taxon>
        <taxon>Sporolactobacillus</taxon>
    </lineage>
</organism>